<dbReference type="SUPFAM" id="SSF52540">
    <property type="entry name" value="P-loop containing nucleoside triphosphate hydrolases"/>
    <property type="match status" value="1"/>
</dbReference>
<keyword evidence="7" id="KW-0694">RNA-binding</keyword>
<dbReference type="GO" id="GO:0016787">
    <property type="term" value="F:hydrolase activity"/>
    <property type="evidence" value="ECO:0007669"/>
    <property type="project" value="UniProtKB-KW"/>
</dbReference>
<dbReference type="EMBL" id="OOIN01000037">
    <property type="protein sequence ID" value="SPO31213.1"/>
    <property type="molecule type" value="Genomic_DNA"/>
</dbReference>
<evidence type="ECO:0000313" key="21">
    <source>
        <dbReference type="Proteomes" id="UP000324022"/>
    </source>
</evidence>
<dbReference type="CDD" id="cd18787">
    <property type="entry name" value="SF2_C_DEAD"/>
    <property type="match status" value="1"/>
</dbReference>
<dbReference type="GO" id="GO:0003723">
    <property type="term" value="F:RNA binding"/>
    <property type="evidence" value="ECO:0007669"/>
    <property type="project" value="UniProtKB-KW"/>
</dbReference>
<dbReference type="InterPro" id="IPR001650">
    <property type="entry name" value="Helicase_C-like"/>
</dbReference>
<dbReference type="FunFam" id="3.40.50.300:FF:000089">
    <property type="entry name" value="Eukaryotic initiation factor 4A-II"/>
    <property type="match status" value="1"/>
</dbReference>
<evidence type="ECO:0000256" key="2">
    <source>
        <dbReference type="ARBA" id="ARBA00022540"/>
    </source>
</evidence>
<feature type="domain" description="Helicase ATP-binding" evidence="16">
    <location>
        <begin position="65"/>
        <end position="235"/>
    </location>
</feature>
<feature type="domain" description="DEAD-box RNA helicase Q" evidence="18">
    <location>
        <begin position="34"/>
        <end position="62"/>
    </location>
</feature>
<evidence type="ECO:0000256" key="7">
    <source>
        <dbReference type="ARBA" id="ARBA00022884"/>
    </source>
</evidence>
<keyword evidence="6" id="KW-0067">ATP-binding</keyword>
<dbReference type="InterPro" id="IPR027417">
    <property type="entry name" value="P-loop_NTPase"/>
</dbReference>
<dbReference type="Gene3D" id="3.40.50.300">
    <property type="entry name" value="P-loop containing nucleotide triphosphate hydrolases"/>
    <property type="match status" value="2"/>
</dbReference>
<keyword evidence="4" id="KW-0378">Hydrolase</keyword>
<dbReference type="Proteomes" id="UP000324022">
    <property type="component" value="Unassembled WGS sequence"/>
</dbReference>
<dbReference type="FunFam" id="3.40.50.300:FF:000031">
    <property type="entry name" value="Eukaryotic initiation factor 4A-III"/>
    <property type="match status" value="1"/>
</dbReference>
<gene>
    <name evidence="19" type="ORF">UTRI_05987</name>
    <name evidence="20" type="ORF">UTRI_05987_B</name>
</gene>
<dbReference type="GO" id="GO:0003743">
    <property type="term" value="F:translation initiation factor activity"/>
    <property type="evidence" value="ECO:0007669"/>
    <property type="project" value="UniProtKB-KW"/>
</dbReference>
<evidence type="ECO:0000256" key="1">
    <source>
        <dbReference type="ARBA" id="ARBA00012552"/>
    </source>
</evidence>
<dbReference type="PANTHER" id="PTHR47958">
    <property type="entry name" value="ATP-DEPENDENT RNA HELICASE DBP3"/>
    <property type="match status" value="1"/>
</dbReference>
<reference evidence="19 21" key="1">
    <citation type="submission" date="2018-03" db="EMBL/GenBank/DDBJ databases">
        <authorList>
            <person name="Guldener U."/>
        </authorList>
    </citation>
    <scope>NUCLEOTIDE SEQUENCE [LARGE SCALE GENOMIC DNA]</scope>
    <source>
        <strain evidence="19 21">NBRC100155</strain>
    </source>
</reference>
<dbReference type="Pfam" id="PF00271">
    <property type="entry name" value="Helicase_C"/>
    <property type="match status" value="1"/>
</dbReference>
<evidence type="ECO:0000256" key="9">
    <source>
        <dbReference type="ARBA" id="ARBA00024352"/>
    </source>
</evidence>
<dbReference type="SMART" id="SM00487">
    <property type="entry name" value="DEXDc"/>
    <property type="match status" value="1"/>
</dbReference>
<evidence type="ECO:0000256" key="5">
    <source>
        <dbReference type="ARBA" id="ARBA00022806"/>
    </source>
</evidence>
<dbReference type="CDD" id="cd18046">
    <property type="entry name" value="DEADc_EIF4AII_EIF4AI_DDX2"/>
    <property type="match status" value="1"/>
</dbReference>
<dbReference type="Pfam" id="PF00270">
    <property type="entry name" value="DEAD"/>
    <property type="match status" value="1"/>
</dbReference>
<organism evidence="19 21">
    <name type="scientific">Ustilago trichophora</name>
    <dbReference type="NCBI Taxonomy" id="86804"/>
    <lineage>
        <taxon>Eukaryota</taxon>
        <taxon>Fungi</taxon>
        <taxon>Dikarya</taxon>
        <taxon>Basidiomycota</taxon>
        <taxon>Ustilaginomycotina</taxon>
        <taxon>Ustilaginomycetes</taxon>
        <taxon>Ustilaginales</taxon>
        <taxon>Ustilaginaceae</taxon>
        <taxon>Ustilago</taxon>
    </lineage>
</organism>
<accession>A0A5C3EHV6</accession>
<sequence>MSKPEETPAAAPDAGNNLQIADGEIESNWETVIDNFDNMELKDELLRGVYAYGFERPSAIQARAIVPVIKGHDVIAQAQSGTGKTATFSIAILQRIDPEIKAVQALILAPTRELAQQIQKVVIALGDYMKVNCHACIGGTNVREDMAKLNEGAQVVVGTPGRVYDMINRRAFKTDQLKMFCLDEADEMLSRGFKDQMYEVFQLLPQDTQCVLLSATMPQEVLEVTKKFMREPVRILVKRDELTLEGIKQFYVAVEKEEWKLDTLCDLYETVTITQAVIFCNTRRKVDWLTDKLTSREFTVSAMHGDMEQAQREVIMREFRSGSSRVLITTDLLARGIDVQQVSLVINYDLPSNRENYIHRIGRGGRFGRKGVAINFVTSDDVRMLRDIEQFYSTQIDEMPLNVADLI</sequence>
<evidence type="ECO:0000256" key="12">
    <source>
        <dbReference type="ARBA" id="ARBA00032223"/>
    </source>
</evidence>
<dbReference type="GO" id="GO:0003724">
    <property type="term" value="F:RNA helicase activity"/>
    <property type="evidence" value="ECO:0007669"/>
    <property type="project" value="UniProtKB-EC"/>
</dbReference>
<evidence type="ECO:0000256" key="8">
    <source>
        <dbReference type="ARBA" id="ARBA00022917"/>
    </source>
</evidence>
<dbReference type="InterPro" id="IPR044728">
    <property type="entry name" value="EIF4A_DEADc"/>
</dbReference>
<proteinExistence type="inferred from homology"/>
<evidence type="ECO:0000256" key="10">
    <source>
        <dbReference type="ARBA" id="ARBA00024412"/>
    </source>
</evidence>
<evidence type="ECO:0000259" key="16">
    <source>
        <dbReference type="PROSITE" id="PS51192"/>
    </source>
</evidence>
<name>A0A5C3EHV6_9BASI</name>
<dbReference type="OrthoDB" id="10265785at2759"/>
<evidence type="ECO:0000256" key="4">
    <source>
        <dbReference type="ARBA" id="ARBA00022801"/>
    </source>
</evidence>
<evidence type="ECO:0000256" key="6">
    <source>
        <dbReference type="ARBA" id="ARBA00022840"/>
    </source>
</evidence>
<dbReference type="SMART" id="SM00490">
    <property type="entry name" value="HELICc"/>
    <property type="match status" value="1"/>
</dbReference>
<comment type="function">
    <text evidence="11">ATP-dependent RNA helicase which is a subunit of the eIF4F complex involved in cap recognition and is required for mRNA binding to ribosome. In the current model of translation initiation, eIF4A unwinds RNA secondary structures in the 5'-UTR of mRNAs which is necessary to allow efficient binding of the small ribosomal subunit, and subsequent scanning for the initiator codon.</text>
</comment>
<dbReference type="AlphaFoldDB" id="A0A5C3EHV6"/>
<dbReference type="PROSITE" id="PS51195">
    <property type="entry name" value="Q_MOTIF"/>
    <property type="match status" value="1"/>
</dbReference>
<evidence type="ECO:0000256" key="15">
    <source>
        <dbReference type="SAM" id="MobiDB-lite"/>
    </source>
</evidence>
<feature type="region of interest" description="Disordered" evidence="15">
    <location>
        <begin position="1"/>
        <end position="20"/>
    </location>
</feature>
<evidence type="ECO:0000256" key="14">
    <source>
        <dbReference type="PROSITE-ProRule" id="PRU00552"/>
    </source>
</evidence>
<feature type="domain" description="Helicase C-terminal" evidence="17">
    <location>
        <begin position="246"/>
        <end position="407"/>
    </location>
</feature>
<dbReference type="PROSITE" id="PS51194">
    <property type="entry name" value="HELICASE_CTER"/>
    <property type="match status" value="1"/>
</dbReference>
<dbReference type="EC" id="3.6.4.13" evidence="1"/>
<dbReference type="EMBL" id="OOIN01000031">
    <property type="protein sequence ID" value="SPO30148.1"/>
    <property type="molecule type" value="Genomic_DNA"/>
</dbReference>
<evidence type="ECO:0000256" key="13">
    <source>
        <dbReference type="ARBA" id="ARBA00047984"/>
    </source>
</evidence>
<feature type="short sequence motif" description="Q motif" evidence="14">
    <location>
        <begin position="34"/>
        <end position="62"/>
    </location>
</feature>
<protein>
    <recommendedName>
        <fullName evidence="10">ATP-dependent RNA helicase eIF4A</fullName>
        <ecNumber evidence="1">3.6.4.13</ecNumber>
    </recommendedName>
    <alternativeName>
        <fullName evidence="12">Eukaryotic initiation factor 4A</fullName>
    </alternativeName>
</protein>
<dbReference type="InterPro" id="IPR014001">
    <property type="entry name" value="Helicase_ATP-bd"/>
</dbReference>
<dbReference type="PROSITE" id="PS51192">
    <property type="entry name" value="HELICASE_ATP_BIND_1"/>
    <property type="match status" value="1"/>
</dbReference>
<comment type="catalytic activity">
    <reaction evidence="13">
        <text>ATP + H2O = ADP + phosphate + H(+)</text>
        <dbReference type="Rhea" id="RHEA:13065"/>
        <dbReference type="ChEBI" id="CHEBI:15377"/>
        <dbReference type="ChEBI" id="CHEBI:15378"/>
        <dbReference type="ChEBI" id="CHEBI:30616"/>
        <dbReference type="ChEBI" id="CHEBI:43474"/>
        <dbReference type="ChEBI" id="CHEBI:456216"/>
        <dbReference type="EC" id="3.6.4.13"/>
    </reaction>
</comment>
<keyword evidence="5" id="KW-0347">Helicase</keyword>
<comment type="similarity">
    <text evidence="9">Belongs to the DEAD box helicase family. eIF4A subfamily.</text>
</comment>
<evidence type="ECO:0000313" key="19">
    <source>
        <dbReference type="EMBL" id="SPO30148.1"/>
    </source>
</evidence>
<evidence type="ECO:0000259" key="18">
    <source>
        <dbReference type="PROSITE" id="PS51195"/>
    </source>
</evidence>
<evidence type="ECO:0000256" key="3">
    <source>
        <dbReference type="ARBA" id="ARBA00022741"/>
    </source>
</evidence>
<dbReference type="GO" id="GO:0005524">
    <property type="term" value="F:ATP binding"/>
    <property type="evidence" value="ECO:0007669"/>
    <property type="project" value="UniProtKB-KW"/>
</dbReference>
<keyword evidence="3" id="KW-0547">Nucleotide-binding</keyword>
<dbReference type="InterPro" id="IPR014014">
    <property type="entry name" value="RNA_helicase_DEAD_Q_motif"/>
</dbReference>
<evidence type="ECO:0000313" key="20">
    <source>
        <dbReference type="EMBL" id="SPO31213.1"/>
    </source>
</evidence>
<keyword evidence="2 19" id="KW-0396">Initiation factor</keyword>
<evidence type="ECO:0000256" key="11">
    <source>
        <dbReference type="ARBA" id="ARBA00024769"/>
    </source>
</evidence>
<dbReference type="InterPro" id="IPR011545">
    <property type="entry name" value="DEAD/DEAH_box_helicase_dom"/>
</dbReference>
<evidence type="ECO:0000259" key="17">
    <source>
        <dbReference type="PROSITE" id="PS51194"/>
    </source>
</evidence>
<keyword evidence="21" id="KW-1185">Reference proteome</keyword>
<keyword evidence="8" id="KW-0648">Protein biosynthesis</keyword>